<sequence>MITHVIKHLVNIDLKVGNQNSSSQSARGDDREAAKRKRRDQGNHECEVLGEGSEVVECAFTWSECSKNPGHTDFIPAPEFCLDHLPRWCSDPSVVECVRTIAALTVRLRVSYTSWSRPDGYTFSKHRGSGILHTGSGWVRKIQPGSGPCRCPECRRSSFPRQDWYEVHLETACHVVYNTEEAQATKVDFFFDDERSKVEGWIETIHAFAATDQDEKGDICILLCATHDHDLGDILQVCVDKLRPMERFNICAVYSQIRTRHLCIIVSHPHGRPKQVTVGEEQLHMTAAADHRYFTYSTATCPGSSGAPVLFVQLSPDILNKSKFVKSNGSLISPLSQWLPADGLNQSSGLVVLSYWDNTVYPQRVVFDAC</sequence>
<dbReference type="SUPFAM" id="SSF50494">
    <property type="entry name" value="Trypsin-like serine proteases"/>
    <property type="match status" value="1"/>
</dbReference>
<organism evidence="2 3">
    <name type="scientific">Elysia crispata</name>
    <name type="common">lettuce slug</name>
    <dbReference type="NCBI Taxonomy" id="231223"/>
    <lineage>
        <taxon>Eukaryota</taxon>
        <taxon>Metazoa</taxon>
        <taxon>Spiralia</taxon>
        <taxon>Lophotrochozoa</taxon>
        <taxon>Mollusca</taxon>
        <taxon>Gastropoda</taxon>
        <taxon>Heterobranchia</taxon>
        <taxon>Euthyneura</taxon>
        <taxon>Panpulmonata</taxon>
        <taxon>Sacoglossa</taxon>
        <taxon>Placobranchoidea</taxon>
        <taxon>Plakobranchidae</taxon>
        <taxon>Elysia</taxon>
    </lineage>
</organism>
<feature type="region of interest" description="Disordered" evidence="1">
    <location>
        <begin position="18"/>
        <end position="43"/>
    </location>
</feature>
<dbReference type="InterPro" id="IPR009003">
    <property type="entry name" value="Peptidase_S1_PA"/>
</dbReference>
<dbReference type="Pfam" id="PF13365">
    <property type="entry name" value="Trypsin_2"/>
    <property type="match status" value="1"/>
</dbReference>
<accession>A0AAE1AV63</accession>
<dbReference type="Proteomes" id="UP001283361">
    <property type="component" value="Unassembled WGS sequence"/>
</dbReference>
<name>A0AAE1AV63_9GAST</name>
<evidence type="ECO:0000313" key="2">
    <source>
        <dbReference type="EMBL" id="KAK3794508.1"/>
    </source>
</evidence>
<protein>
    <submittedName>
        <fullName evidence="2">Uncharacterized protein</fullName>
    </submittedName>
</protein>
<dbReference type="AlphaFoldDB" id="A0AAE1AV63"/>
<evidence type="ECO:0000256" key="1">
    <source>
        <dbReference type="SAM" id="MobiDB-lite"/>
    </source>
</evidence>
<proteinExistence type="predicted"/>
<evidence type="ECO:0000313" key="3">
    <source>
        <dbReference type="Proteomes" id="UP001283361"/>
    </source>
</evidence>
<gene>
    <name evidence="2" type="ORF">RRG08_003659</name>
</gene>
<comment type="caution">
    <text evidence="2">The sequence shown here is derived from an EMBL/GenBank/DDBJ whole genome shotgun (WGS) entry which is preliminary data.</text>
</comment>
<reference evidence="2" key="1">
    <citation type="journal article" date="2023" name="G3 (Bethesda)">
        <title>A reference genome for the long-term kleptoplast-retaining sea slug Elysia crispata morphotype clarki.</title>
        <authorList>
            <person name="Eastman K.E."/>
            <person name="Pendleton A.L."/>
            <person name="Shaikh M.A."/>
            <person name="Suttiyut T."/>
            <person name="Ogas R."/>
            <person name="Tomko P."/>
            <person name="Gavelis G."/>
            <person name="Widhalm J.R."/>
            <person name="Wisecaver J.H."/>
        </authorList>
    </citation>
    <scope>NUCLEOTIDE SEQUENCE</scope>
    <source>
        <strain evidence="2">ECLA1</strain>
    </source>
</reference>
<dbReference type="EMBL" id="JAWDGP010001105">
    <property type="protein sequence ID" value="KAK3794508.1"/>
    <property type="molecule type" value="Genomic_DNA"/>
</dbReference>
<keyword evidence="3" id="KW-1185">Reference proteome</keyword>